<proteinExistence type="predicted"/>
<dbReference type="Proteomes" id="UP000688137">
    <property type="component" value="Unassembled WGS sequence"/>
</dbReference>
<sequence length="158" mass="18632">MSRLYTLEDEQLDYGLDYESVLVVKEIDQRRQEKGNDNDLQQVLSLQFYSRHQQQLKTTVNLRSIQRLITEQKENNKKSKENKPINYKIKTPSLKPYQGSIVTPKCQTKTPQLTKSLKSTITITPLNFKDSLQKIKLLVSKQQQKHQLDFNKFKKSIY</sequence>
<dbReference type="AlphaFoldDB" id="A0A8S1M4N3"/>
<organism evidence="1 2">
    <name type="scientific">Paramecium primaurelia</name>
    <dbReference type="NCBI Taxonomy" id="5886"/>
    <lineage>
        <taxon>Eukaryota</taxon>
        <taxon>Sar</taxon>
        <taxon>Alveolata</taxon>
        <taxon>Ciliophora</taxon>
        <taxon>Intramacronucleata</taxon>
        <taxon>Oligohymenophorea</taxon>
        <taxon>Peniculida</taxon>
        <taxon>Parameciidae</taxon>
        <taxon>Paramecium</taxon>
    </lineage>
</organism>
<gene>
    <name evidence="1" type="ORF">PPRIM_AZ9-3.1.T0470240</name>
</gene>
<evidence type="ECO:0000313" key="1">
    <source>
        <dbReference type="EMBL" id="CAD8071556.1"/>
    </source>
</evidence>
<evidence type="ECO:0000313" key="2">
    <source>
        <dbReference type="Proteomes" id="UP000688137"/>
    </source>
</evidence>
<keyword evidence="2" id="KW-1185">Reference proteome</keyword>
<name>A0A8S1M4N3_PARPR</name>
<protein>
    <submittedName>
        <fullName evidence="1">Uncharacterized protein</fullName>
    </submittedName>
</protein>
<comment type="caution">
    <text evidence="1">The sequence shown here is derived from an EMBL/GenBank/DDBJ whole genome shotgun (WGS) entry which is preliminary data.</text>
</comment>
<dbReference type="OMA" id="IVTPKCQ"/>
<accession>A0A8S1M4N3</accession>
<reference evidence="1" key="1">
    <citation type="submission" date="2021-01" db="EMBL/GenBank/DDBJ databases">
        <authorList>
            <consortium name="Genoscope - CEA"/>
            <person name="William W."/>
        </authorList>
    </citation>
    <scope>NUCLEOTIDE SEQUENCE</scope>
</reference>
<dbReference type="EMBL" id="CAJJDM010000047">
    <property type="protein sequence ID" value="CAD8071556.1"/>
    <property type="molecule type" value="Genomic_DNA"/>
</dbReference>